<reference evidence="2 3" key="1">
    <citation type="journal article" date="2016" name="Nat. Commun.">
        <title>Thousands of microbial genomes shed light on interconnected biogeochemical processes in an aquifer system.</title>
        <authorList>
            <person name="Anantharaman K."/>
            <person name="Brown C.T."/>
            <person name="Hug L.A."/>
            <person name="Sharon I."/>
            <person name="Castelle C.J."/>
            <person name="Probst A.J."/>
            <person name="Thomas B.C."/>
            <person name="Singh A."/>
            <person name="Wilkins M.J."/>
            <person name="Karaoz U."/>
            <person name="Brodie E.L."/>
            <person name="Williams K.H."/>
            <person name="Hubbard S.S."/>
            <person name="Banfield J.F."/>
        </authorList>
    </citation>
    <scope>NUCLEOTIDE SEQUENCE [LARGE SCALE GENOMIC DNA]</scope>
</reference>
<dbReference type="EMBL" id="METE01000002">
    <property type="protein sequence ID" value="OGB85611.1"/>
    <property type="molecule type" value="Genomic_DNA"/>
</dbReference>
<protein>
    <submittedName>
        <fullName evidence="2">Uncharacterized protein</fullName>
    </submittedName>
</protein>
<feature type="transmembrane region" description="Helical" evidence="1">
    <location>
        <begin position="87"/>
        <end position="109"/>
    </location>
</feature>
<dbReference type="Proteomes" id="UP000179010">
    <property type="component" value="Unassembled WGS sequence"/>
</dbReference>
<keyword evidence="1" id="KW-0472">Membrane</keyword>
<feature type="transmembrane region" description="Helical" evidence="1">
    <location>
        <begin position="61"/>
        <end position="81"/>
    </location>
</feature>
<gene>
    <name evidence="2" type="ORF">A2994_01170</name>
</gene>
<evidence type="ECO:0000313" key="3">
    <source>
        <dbReference type="Proteomes" id="UP000179010"/>
    </source>
</evidence>
<name>A0A1F4PPK8_UNCK3</name>
<dbReference type="AlphaFoldDB" id="A0A1F4PPK8"/>
<keyword evidence="1" id="KW-0812">Transmembrane</keyword>
<keyword evidence="1" id="KW-1133">Transmembrane helix</keyword>
<evidence type="ECO:0000313" key="2">
    <source>
        <dbReference type="EMBL" id="OGB85611.1"/>
    </source>
</evidence>
<dbReference type="STRING" id="1798539.A2994_01170"/>
<accession>A0A1F4PPK8</accession>
<comment type="caution">
    <text evidence="2">The sequence shown here is derived from an EMBL/GenBank/DDBJ whole genome shotgun (WGS) entry which is preliminary data.</text>
</comment>
<proteinExistence type="predicted"/>
<organism evidence="2 3">
    <name type="scientific">candidate division Kazan bacterium RIFCSPLOWO2_01_FULL_48_13</name>
    <dbReference type="NCBI Taxonomy" id="1798539"/>
    <lineage>
        <taxon>Bacteria</taxon>
        <taxon>Bacteria division Kazan-3B-28</taxon>
    </lineage>
</organism>
<sequence>MVTKRRRCFRKKQLAKRQKKTTTNRGLTTLVYTRKELSEDEKKKLSVDRILWRFLLLAQKALLMAMFLGFVVSAQQIIVIAVSQPPIATHVLPVALRLLLVLIVGIYLYHKIPDVMYTHLWPKWGNLLERD</sequence>
<evidence type="ECO:0000256" key="1">
    <source>
        <dbReference type="SAM" id="Phobius"/>
    </source>
</evidence>